<organism evidence="4 5">
    <name type="scientific">Effrenium voratum</name>
    <dbReference type="NCBI Taxonomy" id="2562239"/>
    <lineage>
        <taxon>Eukaryota</taxon>
        <taxon>Sar</taxon>
        <taxon>Alveolata</taxon>
        <taxon>Dinophyceae</taxon>
        <taxon>Suessiales</taxon>
        <taxon>Symbiodiniaceae</taxon>
        <taxon>Effrenium</taxon>
    </lineage>
</organism>
<feature type="region of interest" description="Disordered" evidence="1">
    <location>
        <begin position="53"/>
        <end position="80"/>
    </location>
</feature>
<dbReference type="Proteomes" id="UP001178507">
    <property type="component" value="Unassembled WGS sequence"/>
</dbReference>
<evidence type="ECO:0000313" key="4">
    <source>
        <dbReference type="EMBL" id="CAJ1389582.1"/>
    </source>
</evidence>
<name>A0AA36IKP6_9DINO</name>
<evidence type="ECO:0000256" key="1">
    <source>
        <dbReference type="SAM" id="MobiDB-lite"/>
    </source>
</evidence>
<dbReference type="EMBL" id="CAUJNA010001891">
    <property type="protein sequence ID" value="CAJ1389582.1"/>
    <property type="molecule type" value="Genomic_DNA"/>
</dbReference>
<feature type="chain" id="PRO_5041398260" description="Methyltransferase FkbM domain-containing protein" evidence="2">
    <location>
        <begin position="22"/>
        <end position="393"/>
    </location>
</feature>
<reference evidence="4" key="1">
    <citation type="submission" date="2023-08" db="EMBL/GenBank/DDBJ databases">
        <authorList>
            <person name="Chen Y."/>
            <person name="Shah S."/>
            <person name="Dougan E. K."/>
            <person name="Thang M."/>
            <person name="Chan C."/>
        </authorList>
    </citation>
    <scope>NUCLEOTIDE SEQUENCE</scope>
</reference>
<keyword evidence="5" id="KW-1185">Reference proteome</keyword>
<comment type="caution">
    <text evidence="4">The sequence shown here is derived from an EMBL/GenBank/DDBJ whole genome shotgun (WGS) entry which is preliminary data.</text>
</comment>
<dbReference type="PANTHER" id="PTHR34203">
    <property type="entry name" value="METHYLTRANSFERASE, FKBM FAMILY PROTEIN"/>
    <property type="match status" value="1"/>
</dbReference>
<gene>
    <name evidence="4" type="ORF">EVOR1521_LOCUS15170</name>
</gene>
<dbReference type="InterPro" id="IPR006342">
    <property type="entry name" value="FkbM_mtfrase"/>
</dbReference>
<feature type="signal peptide" evidence="2">
    <location>
        <begin position="1"/>
        <end position="21"/>
    </location>
</feature>
<feature type="domain" description="Methyltransferase FkbM" evidence="3">
    <location>
        <begin position="229"/>
        <end position="341"/>
    </location>
</feature>
<dbReference type="InterPro" id="IPR029063">
    <property type="entry name" value="SAM-dependent_MTases_sf"/>
</dbReference>
<keyword evidence="2" id="KW-0732">Signal</keyword>
<dbReference type="InterPro" id="IPR052514">
    <property type="entry name" value="SAM-dependent_MTase"/>
</dbReference>
<protein>
    <recommendedName>
        <fullName evidence="3">Methyltransferase FkbM domain-containing protein</fullName>
    </recommendedName>
</protein>
<evidence type="ECO:0000259" key="3">
    <source>
        <dbReference type="Pfam" id="PF05050"/>
    </source>
</evidence>
<proteinExistence type="predicted"/>
<evidence type="ECO:0000256" key="2">
    <source>
        <dbReference type="SAM" id="SignalP"/>
    </source>
</evidence>
<dbReference type="PANTHER" id="PTHR34203:SF15">
    <property type="entry name" value="SLL1173 PROTEIN"/>
    <property type="match status" value="1"/>
</dbReference>
<feature type="compositionally biased region" description="Pro residues" evidence="1">
    <location>
        <begin position="61"/>
        <end position="78"/>
    </location>
</feature>
<dbReference type="SUPFAM" id="SSF53335">
    <property type="entry name" value="S-adenosyl-L-methionine-dependent methyltransferases"/>
    <property type="match status" value="1"/>
</dbReference>
<evidence type="ECO:0000313" key="5">
    <source>
        <dbReference type="Proteomes" id="UP001178507"/>
    </source>
</evidence>
<accession>A0AA36IKP6</accession>
<dbReference type="Pfam" id="PF05050">
    <property type="entry name" value="Methyltransf_21"/>
    <property type="match status" value="1"/>
</dbReference>
<dbReference type="AlphaFoldDB" id="A0AA36IKP6"/>
<sequence length="393" mass="43037">MMGEIAKSTCVVSSLLAFVLGILVCQNQSRGLAWVAELQKIRADGTVTLAPSSPALVASEPSPPSAPPPSASAPPASPVAPLAPRGVKSRCLDDRCSQVSPRCRSDVFRSRDYRCPSDDWVKKMAEVDPNPDKVIMNVGCNKGHDSIAWLQMFDQEPTWDLKKWARSVPNGPCKVDSDLPRPPSFSSSKGPVAVCVEAAPQNVKLLKKVQKKFGYEPSASGGFHVVHAAVMDVARPGSTVSFPDAPAGQERAGLSYRDKSWKMTTVPAETVDTLALKFKFPKVDVLIIDTEGADPAVLDGAKETLKTVRYLLFEVHRDLKGSHWSKRTLLSVVQMLDSRGFDCWWAGVHGETASVTQCYEPRFEQILWSNVVCVKRDDVWWHVLESRDPNAKG</sequence>
<dbReference type="Gene3D" id="3.40.50.150">
    <property type="entry name" value="Vaccinia Virus protein VP39"/>
    <property type="match status" value="1"/>
</dbReference>
<dbReference type="NCBIfam" id="TIGR01444">
    <property type="entry name" value="fkbM_fam"/>
    <property type="match status" value="1"/>
</dbReference>